<accession>A0AAV5I5D2</accession>
<name>A0AAV5I5D2_9ROSI</name>
<dbReference type="Proteomes" id="UP001054252">
    <property type="component" value="Unassembled WGS sequence"/>
</dbReference>
<keyword evidence="1" id="KW-0175">Coiled coil</keyword>
<dbReference type="PANTHER" id="PTHR15885:SF1">
    <property type="entry name" value="COILED-COIL DOMAIN-CONTAINING PROTEIN 174"/>
    <property type="match status" value="1"/>
</dbReference>
<feature type="compositionally biased region" description="Basic and acidic residues" evidence="2">
    <location>
        <begin position="167"/>
        <end position="177"/>
    </location>
</feature>
<sequence>MGEEEEKKRVVVESLGWQKESSITPKKHRAIEGVGASTILELKAQLFKSQEESKKTKELNDPDVEYLRAKRITPRDNFSIKNSGVEARALNYAALERKAELYEKLVRRELSDEQDKRRYCVDFIRRGVPQDGSQQSQAQLASPTEPLDEDADNDTSFLFNTRSSGAEVHEVANQARE</sequence>
<evidence type="ECO:0000313" key="4">
    <source>
        <dbReference type="Proteomes" id="UP001054252"/>
    </source>
</evidence>
<dbReference type="EMBL" id="BPVZ01000008">
    <property type="protein sequence ID" value="GKU94205.1"/>
    <property type="molecule type" value="Genomic_DNA"/>
</dbReference>
<dbReference type="InterPro" id="IPR025066">
    <property type="entry name" value="CCDC174-like"/>
</dbReference>
<dbReference type="PANTHER" id="PTHR15885">
    <property type="entry name" value="COILED-COIL DOMAIN-CONTAINING PROTEIN 174"/>
    <property type="match status" value="1"/>
</dbReference>
<gene>
    <name evidence="3" type="ORF">SLEP1_g7731</name>
</gene>
<reference evidence="3 4" key="1">
    <citation type="journal article" date="2021" name="Commun. Biol.">
        <title>The genome of Shorea leprosula (Dipterocarpaceae) highlights the ecological relevance of drought in aseasonal tropical rainforests.</title>
        <authorList>
            <person name="Ng K.K.S."/>
            <person name="Kobayashi M.J."/>
            <person name="Fawcett J.A."/>
            <person name="Hatakeyama M."/>
            <person name="Paape T."/>
            <person name="Ng C.H."/>
            <person name="Ang C.C."/>
            <person name="Tnah L.H."/>
            <person name="Lee C.T."/>
            <person name="Nishiyama T."/>
            <person name="Sese J."/>
            <person name="O'Brien M.J."/>
            <person name="Copetti D."/>
            <person name="Mohd Noor M.I."/>
            <person name="Ong R.C."/>
            <person name="Putra M."/>
            <person name="Sireger I.Z."/>
            <person name="Indrioko S."/>
            <person name="Kosugi Y."/>
            <person name="Izuno A."/>
            <person name="Isagi Y."/>
            <person name="Lee S.L."/>
            <person name="Shimizu K.K."/>
        </authorList>
    </citation>
    <scope>NUCLEOTIDE SEQUENCE [LARGE SCALE GENOMIC DNA]</scope>
    <source>
        <strain evidence="3">214</strain>
    </source>
</reference>
<evidence type="ECO:0000313" key="3">
    <source>
        <dbReference type="EMBL" id="GKU94205.1"/>
    </source>
</evidence>
<evidence type="ECO:0000256" key="2">
    <source>
        <dbReference type="SAM" id="MobiDB-lite"/>
    </source>
</evidence>
<feature type="region of interest" description="Disordered" evidence="2">
    <location>
        <begin position="128"/>
        <end position="177"/>
    </location>
</feature>
<feature type="compositionally biased region" description="Polar residues" evidence="2">
    <location>
        <begin position="131"/>
        <end position="142"/>
    </location>
</feature>
<dbReference type="AlphaFoldDB" id="A0AAV5I5D2"/>
<protein>
    <submittedName>
        <fullName evidence="3">Uncharacterized protein</fullName>
    </submittedName>
</protein>
<organism evidence="3 4">
    <name type="scientific">Rubroshorea leprosula</name>
    <dbReference type="NCBI Taxonomy" id="152421"/>
    <lineage>
        <taxon>Eukaryota</taxon>
        <taxon>Viridiplantae</taxon>
        <taxon>Streptophyta</taxon>
        <taxon>Embryophyta</taxon>
        <taxon>Tracheophyta</taxon>
        <taxon>Spermatophyta</taxon>
        <taxon>Magnoliopsida</taxon>
        <taxon>eudicotyledons</taxon>
        <taxon>Gunneridae</taxon>
        <taxon>Pentapetalae</taxon>
        <taxon>rosids</taxon>
        <taxon>malvids</taxon>
        <taxon>Malvales</taxon>
        <taxon>Dipterocarpaceae</taxon>
        <taxon>Rubroshorea</taxon>
    </lineage>
</organism>
<proteinExistence type="predicted"/>
<feature type="compositionally biased region" description="Polar residues" evidence="2">
    <location>
        <begin position="154"/>
        <end position="164"/>
    </location>
</feature>
<dbReference type="GO" id="GO:0005634">
    <property type="term" value="C:nucleus"/>
    <property type="evidence" value="ECO:0007669"/>
    <property type="project" value="TreeGrafter"/>
</dbReference>
<keyword evidence="4" id="KW-1185">Reference proteome</keyword>
<comment type="caution">
    <text evidence="3">The sequence shown here is derived from an EMBL/GenBank/DDBJ whole genome shotgun (WGS) entry which is preliminary data.</text>
</comment>
<evidence type="ECO:0000256" key="1">
    <source>
        <dbReference type="ARBA" id="ARBA00023054"/>
    </source>
</evidence>